<dbReference type="PANTHER" id="PTHR43952">
    <property type="entry name" value="MYB FAMILY TRANSCRIPTION FACTOR-RELATED"/>
    <property type="match status" value="1"/>
</dbReference>
<evidence type="ECO:0000256" key="4">
    <source>
        <dbReference type="ARBA" id="ARBA00023242"/>
    </source>
</evidence>
<dbReference type="Gene3D" id="1.10.10.60">
    <property type="entry name" value="Homeodomain-like"/>
    <property type="match status" value="1"/>
</dbReference>
<proteinExistence type="predicted"/>
<name>A0A3L6SDU9_PANMI</name>
<dbReference type="SMART" id="SM00717">
    <property type="entry name" value="SANT"/>
    <property type="match status" value="1"/>
</dbReference>
<protein>
    <submittedName>
        <fullName evidence="7">Protein RADIALIS-like 3</fullName>
    </submittedName>
</protein>
<evidence type="ECO:0000256" key="3">
    <source>
        <dbReference type="ARBA" id="ARBA00023163"/>
    </source>
</evidence>
<dbReference type="OrthoDB" id="118550at2759"/>
<evidence type="ECO:0000313" key="7">
    <source>
        <dbReference type="EMBL" id="RLN19125.1"/>
    </source>
</evidence>
<reference evidence="8" key="1">
    <citation type="journal article" date="2019" name="Nat. Commun.">
        <title>The genome of broomcorn millet.</title>
        <authorList>
            <person name="Zou C."/>
            <person name="Miki D."/>
            <person name="Li D."/>
            <person name="Tang Q."/>
            <person name="Xiao L."/>
            <person name="Rajput S."/>
            <person name="Deng P."/>
            <person name="Jia W."/>
            <person name="Huang R."/>
            <person name="Zhang M."/>
            <person name="Sun Y."/>
            <person name="Hu J."/>
            <person name="Fu X."/>
            <person name="Schnable P.S."/>
            <person name="Li F."/>
            <person name="Zhang H."/>
            <person name="Feng B."/>
            <person name="Zhu X."/>
            <person name="Liu R."/>
            <person name="Schnable J.C."/>
            <person name="Zhu J.-K."/>
            <person name="Zhang H."/>
        </authorList>
    </citation>
    <scope>NUCLEOTIDE SEQUENCE [LARGE SCALE GENOMIC DNA]</scope>
</reference>
<keyword evidence="4" id="KW-0539">Nucleus</keyword>
<dbReference type="STRING" id="4540.A0A3L6SDU9"/>
<dbReference type="Proteomes" id="UP000275267">
    <property type="component" value="Unassembled WGS sequence"/>
</dbReference>
<keyword evidence="3" id="KW-0804">Transcription</keyword>
<dbReference type="InterPro" id="IPR009057">
    <property type="entry name" value="Homeodomain-like_sf"/>
</dbReference>
<dbReference type="PANTHER" id="PTHR43952:SF17">
    <property type="entry name" value="PROTEIN RADIALIS-LIKE 3"/>
    <property type="match status" value="1"/>
</dbReference>
<feature type="compositionally biased region" description="Low complexity" evidence="5">
    <location>
        <begin position="66"/>
        <end position="79"/>
    </location>
</feature>
<gene>
    <name evidence="7" type="ORF">C2845_PM02G41020</name>
</gene>
<evidence type="ECO:0000256" key="2">
    <source>
        <dbReference type="ARBA" id="ARBA00023015"/>
    </source>
</evidence>
<feature type="domain" description="Myb-like" evidence="6">
    <location>
        <begin position="1"/>
        <end position="52"/>
    </location>
</feature>
<comment type="caution">
    <text evidence="7">The sequence shown here is derived from an EMBL/GenBank/DDBJ whole genome shotgun (WGS) entry which is preliminary data.</text>
</comment>
<evidence type="ECO:0000256" key="1">
    <source>
        <dbReference type="ARBA" id="ARBA00004123"/>
    </source>
</evidence>
<dbReference type="AlphaFoldDB" id="A0A3L6SDU9"/>
<dbReference type="Pfam" id="PF23082">
    <property type="entry name" value="Myb_DNA-binding_2"/>
    <property type="match status" value="1"/>
</dbReference>
<accession>A0A3L6SDU9</accession>
<dbReference type="InterPro" id="IPR044636">
    <property type="entry name" value="RADIALIS-like"/>
</dbReference>
<dbReference type="GO" id="GO:0005634">
    <property type="term" value="C:nucleus"/>
    <property type="evidence" value="ECO:0007669"/>
    <property type="project" value="UniProtKB-SubCell"/>
</dbReference>
<organism evidence="7 8">
    <name type="scientific">Panicum miliaceum</name>
    <name type="common">Proso millet</name>
    <name type="synonym">Broomcorn millet</name>
    <dbReference type="NCBI Taxonomy" id="4540"/>
    <lineage>
        <taxon>Eukaryota</taxon>
        <taxon>Viridiplantae</taxon>
        <taxon>Streptophyta</taxon>
        <taxon>Embryophyta</taxon>
        <taxon>Tracheophyta</taxon>
        <taxon>Spermatophyta</taxon>
        <taxon>Magnoliopsida</taxon>
        <taxon>Liliopsida</taxon>
        <taxon>Poales</taxon>
        <taxon>Poaceae</taxon>
        <taxon>PACMAD clade</taxon>
        <taxon>Panicoideae</taxon>
        <taxon>Panicodae</taxon>
        <taxon>Paniceae</taxon>
        <taxon>Panicinae</taxon>
        <taxon>Panicum</taxon>
        <taxon>Panicum sect. Panicum</taxon>
    </lineage>
</organism>
<evidence type="ECO:0000256" key="5">
    <source>
        <dbReference type="SAM" id="MobiDB-lite"/>
    </source>
</evidence>
<feature type="region of interest" description="Disordered" evidence="5">
    <location>
        <begin position="57"/>
        <end position="100"/>
    </location>
</feature>
<dbReference type="GO" id="GO:0003700">
    <property type="term" value="F:DNA-binding transcription factor activity"/>
    <property type="evidence" value="ECO:0007669"/>
    <property type="project" value="InterPro"/>
</dbReference>
<dbReference type="PROSITE" id="PS50090">
    <property type="entry name" value="MYB_LIKE"/>
    <property type="match status" value="1"/>
</dbReference>
<dbReference type="FunFam" id="1.10.10.60:FF:000154">
    <property type="entry name" value="Transcription factor SRM1"/>
    <property type="match status" value="1"/>
</dbReference>
<sequence length="100" mass="10776">MSSSWSFSENERFERALATYEEGTPQRWERIAAAVGGGKSVDAVRRHYARLAVDIGGIEAGGGDPNANGTASSSNNNSTKNRRDNDSSSRANMNNNQPQT</sequence>
<dbReference type="InterPro" id="IPR001005">
    <property type="entry name" value="SANT/Myb"/>
</dbReference>
<evidence type="ECO:0000313" key="8">
    <source>
        <dbReference type="Proteomes" id="UP000275267"/>
    </source>
</evidence>
<feature type="compositionally biased region" description="Low complexity" evidence="5">
    <location>
        <begin position="88"/>
        <end position="100"/>
    </location>
</feature>
<dbReference type="EMBL" id="PQIB02000005">
    <property type="protein sequence ID" value="RLN19125.1"/>
    <property type="molecule type" value="Genomic_DNA"/>
</dbReference>
<comment type="subcellular location">
    <subcellularLocation>
        <location evidence="1">Nucleus</location>
    </subcellularLocation>
</comment>
<keyword evidence="2" id="KW-0805">Transcription regulation</keyword>
<dbReference type="SUPFAM" id="SSF46689">
    <property type="entry name" value="Homeodomain-like"/>
    <property type="match status" value="1"/>
</dbReference>
<keyword evidence="8" id="KW-1185">Reference proteome</keyword>
<evidence type="ECO:0000259" key="6">
    <source>
        <dbReference type="PROSITE" id="PS50090"/>
    </source>
</evidence>